<dbReference type="GeneID" id="19336502"/>
<dbReference type="OrthoDB" id="10470100at2759"/>
<accession>M3B9Y7</accession>
<feature type="compositionally biased region" description="Low complexity" evidence="1">
    <location>
        <begin position="242"/>
        <end position="252"/>
    </location>
</feature>
<dbReference type="VEuPathDB" id="FungiDB:MYCFIDRAFT_206720"/>
<dbReference type="RefSeq" id="XP_007923522.1">
    <property type="nucleotide sequence ID" value="XM_007925331.1"/>
</dbReference>
<organism evidence="2 3">
    <name type="scientific">Pseudocercospora fijiensis (strain CIRAD86)</name>
    <name type="common">Black leaf streak disease fungus</name>
    <name type="synonym">Mycosphaerella fijiensis</name>
    <dbReference type="NCBI Taxonomy" id="383855"/>
    <lineage>
        <taxon>Eukaryota</taxon>
        <taxon>Fungi</taxon>
        <taxon>Dikarya</taxon>
        <taxon>Ascomycota</taxon>
        <taxon>Pezizomycotina</taxon>
        <taxon>Dothideomycetes</taxon>
        <taxon>Dothideomycetidae</taxon>
        <taxon>Mycosphaerellales</taxon>
        <taxon>Mycosphaerellaceae</taxon>
        <taxon>Pseudocercospora</taxon>
    </lineage>
</organism>
<evidence type="ECO:0000313" key="2">
    <source>
        <dbReference type="EMBL" id="EME86142.1"/>
    </source>
</evidence>
<dbReference type="AlphaFoldDB" id="M3B9Y7"/>
<dbReference type="Proteomes" id="UP000016932">
    <property type="component" value="Unassembled WGS sequence"/>
</dbReference>
<feature type="compositionally biased region" description="Low complexity" evidence="1">
    <location>
        <begin position="327"/>
        <end position="344"/>
    </location>
</feature>
<gene>
    <name evidence="2" type="ORF">MYCFIDRAFT_206720</name>
</gene>
<keyword evidence="3" id="KW-1185">Reference proteome</keyword>
<feature type="compositionally biased region" description="Basic and acidic residues" evidence="1">
    <location>
        <begin position="271"/>
        <end position="294"/>
    </location>
</feature>
<dbReference type="KEGG" id="pfj:MYCFIDRAFT_206720"/>
<evidence type="ECO:0000313" key="3">
    <source>
        <dbReference type="Proteomes" id="UP000016932"/>
    </source>
</evidence>
<proteinExistence type="predicted"/>
<evidence type="ECO:0000256" key="1">
    <source>
        <dbReference type="SAM" id="MobiDB-lite"/>
    </source>
</evidence>
<name>M3B9Y7_PSEFD</name>
<sequence length="491" mass="54484">MQAVVIDTNGTTDRPLGHNTALNLIKDSAAPKLTSKHLLAMDPEGAPALAPKKELKRKHSDASIQPLFGKQVKTVSGTTFDPINVDIYRLRKEHDLEWDRIAEDLNTRYNRGVTWALISALNNTNGGIPSKYAAAIAQSRGEDYRREWYIADAHNKASLAVDNHALNKAIYLMCTKESKNTGLTGPEAGSRYQQYDSVHHTKGFSTDSSVEYVLPAIQEYWSIHSPLAFDEKSQKRRTAEKAPAIQPAQPAPTNQRKPSMTNLPRIKTPVIKKEPINDPERPAPKLRGRADSEVKVVASRPAPDRRQSSAVDFLKPTIPSKPKSERSVAGGVPKSASSSSSSSKTGKNERVSKTTSSAHDADGLVKEAYSKVKARVWKEVSELVAFASKGEVMMTDEECQLVVSRIDDEGKRAACRRQNHGTFYVTWSCHRARAQAFWYMYHSYSIYNPSQANQAPSISLIQPNNLSHKLQPFWYPSSIDRKLSLPPVTPS</sequence>
<reference evidence="2 3" key="1">
    <citation type="journal article" date="2012" name="PLoS Pathog.">
        <title>Diverse lifestyles and strategies of plant pathogenesis encoded in the genomes of eighteen Dothideomycetes fungi.</title>
        <authorList>
            <person name="Ohm R.A."/>
            <person name="Feau N."/>
            <person name="Henrissat B."/>
            <person name="Schoch C.L."/>
            <person name="Horwitz B.A."/>
            <person name="Barry K.W."/>
            <person name="Condon B.J."/>
            <person name="Copeland A.C."/>
            <person name="Dhillon B."/>
            <person name="Glaser F."/>
            <person name="Hesse C.N."/>
            <person name="Kosti I."/>
            <person name="LaButti K."/>
            <person name="Lindquist E.A."/>
            <person name="Lucas S."/>
            <person name="Salamov A.A."/>
            <person name="Bradshaw R.E."/>
            <person name="Ciuffetti L."/>
            <person name="Hamelin R.C."/>
            <person name="Kema G.H.J."/>
            <person name="Lawrence C."/>
            <person name="Scott J.A."/>
            <person name="Spatafora J.W."/>
            <person name="Turgeon B.G."/>
            <person name="de Wit P.J.G.M."/>
            <person name="Zhong S."/>
            <person name="Goodwin S.B."/>
            <person name="Grigoriev I.V."/>
        </authorList>
    </citation>
    <scope>NUCLEOTIDE SEQUENCE [LARGE SCALE GENOMIC DNA]</scope>
    <source>
        <strain evidence="2 3">CIRAD86</strain>
    </source>
</reference>
<dbReference type="HOGENOM" id="CLU_555647_0_0_1"/>
<protein>
    <submittedName>
        <fullName evidence="2">Uncharacterized protein</fullName>
    </submittedName>
</protein>
<dbReference type="EMBL" id="KB446556">
    <property type="protein sequence ID" value="EME86142.1"/>
    <property type="molecule type" value="Genomic_DNA"/>
</dbReference>
<feature type="compositionally biased region" description="Polar residues" evidence="1">
    <location>
        <begin position="253"/>
        <end position="262"/>
    </location>
</feature>
<feature type="region of interest" description="Disordered" evidence="1">
    <location>
        <begin position="232"/>
        <end position="359"/>
    </location>
</feature>